<feature type="transmembrane region" description="Helical" evidence="5">
    <location>
        <begin position="85"/>
        <end position="106"/>
    </location>
</feature>
<feature type="transmembrane region" description="Helical" evidence="5">
    <location>
        <begin position="51"/>
        <end position="70"/>
    </location>
</feature>
<dbReference type="Pfam" id="PF04479">
    <property type="entry name" value="RTA1"/>
    <property type="match status" value="1"/>
</dbReference>
<organism evidence="6 7">
    <name type="scientific">Xylaria bambusicola</name>
    <dbReference type="NCBI Taxonomy" id="326684"/>
    <lineage>
        <taxon>Eukaryota</taxon>
        <taxon>Fungi</taxon>
        <taxon>Dikarya</taxon>
        <taxon>Ascomycota</taxon>
        <taxon>Pezizomycotina</taxon>
        <taxon>Sordariomycetes</taxon>
        <taxon>Xylariomycetidae</taxon>
        <taxon>Xylariales</taxon>
        <taxon>Xylariaceae</taxon>
        <taxon>Xylaria</taxon>
    </lineage>
</organism>
<keyword evidence="7" id="KW-1185">Reference proteome</keyword>
<dbReference type="InterPro" id="IPR007568">
    <property type="entry name" value="RTA1"/>
</dbReference>
<keyword evidence="2 5" id="KW-0812">Transmembrane</keyword>
<gene>
    <name evidence="6" type="ORF">RRF57_004782</name>
</gene>
<feature type="transmembrane region" description="Helical" evidence="5">
    <location>
        <begin position="25"/>
        <end position="44"/>
    </location>
</feature>
<evidence type="ECO:0000256" key="5">
    <source>
        <dbReference type="SAM" id="Phobius"/>
    </source>
</evidence>
<dbReference type="Proteomes" id="UP001305414">
    <property type="component" value="Unassembled WGS sequence"/>
</dbReference>
<feature type="transmembrane region" description="Helical" evidence="5">
    <location>
        <begin position="246"/>
        <end position="265"/>
    </location>
</feature>
<proteinExistence type="predicted"/>
<dbReference type="EMBL" id="JAWHQM010000010">
    <property type="protein sequence ID" value="KAK5629067.1"/>
    <property type="molecule type" value="Genomic_DNA"/>
</dbReference>
<sequence>MTTADSTTCVFSDCSRVFLFRPPTVTGNATLLALFATPIPISLALGARYRILGFTTLITVGFTLEVAGYIGRPLLHSYLDNRADYTIFLIGITLGATCICGAMVLIVPRTTQVFMAEHRSWRPVLVLSMLAIMSLALEFAGCMLSTVEHAPAAVVTGARVLVTGLTVQLLALVTFVLCAILFVITLQNRRHELDPRLIVTYTTTRCKLLLAAITSATASITLRTVYRLVQIAEGFQSPIAQAERPLLIFDATAMLVATISLLFCIPVRSLGQIQVEPSTRKLASEPLGPTRQAHSQLLIAHSGQIKSLLADKLAINARSPRRVILYRYPPSRGMVNNDDLC</sequence>
<feature type="transmembrane region" description="Helical" evidence="5">
    <location>
        <begin position="126"/>
        <end position="147"/>
    </location>
</feature>
<evidence type="ECO:0000313" key="6">
    <source>
        <dbReference type="EMBL" id="KAK5629067.1"/>
    </source>
</evidence>
<comment type="subcellular location">
    <subcellularLocation>
        <location evidence="1">Membrane</location>
        <topology evidence="1">Multi-pass membrane protein</topology>
    </subcellularLocation>
</comment>
<accession>A0AAN7UIB3</accession>
<evidence type="ECO:0000313" key="7">
    <source>
        <dbReference type="Proteomes" id="UP001305414"/>
    </source>
</evidence>
<name>A0AAN7UIB3_9PEZI</name>
<evidence type="ECO:0000256" key="3">
    <source>
        <dbReference type="ARBA" id="ARBA00022989"/>
    </source>
</evidence>
<reference evidence="6 7" key="1">
    <citation type="submission" date="2023-10" db="EMBL/GenBank/DDBJ databases">
        <title>Draft genome sequence of Xylaria bambusicola isolate GMP-LS, the root and basal stem rot pathogen of sugarcane in Indonesia.</title>
        <authorList>
            <person name="Selvaraj P."/>
            <person name="Muralishankar V."/>
            <person name="Muruganantham S."/>
            <person name="Sp S."/>
            <person name="Haryani S."/>
            <person name="Lau K.J.X."/>
            <person name="Naqvi N.I."/>
        </authorList>
    </citation>
    <scope>NUCLEOTIDE SEQUENCE [LARGE SCALE GENOMIC DNA]</scope>
    <source>
        <strain evidence="6">GMP-LS</strain>
    </source>
</reference>
<feature type="transmembrane region" description="Helical" evidence="5">
    <location>
        <begin position="208"/>
        <end position="226"/>
    </location>
</feature>
<keyword evidence="3 5" id="KW-1133">Transmembrane helix</keyword>
<keyword evidence="4 5" id="KW-0472">Membrane</keyword>
<dbReference type="GO" id="GO:0000324">
    <property type="term" value="C:fungal-type vacuole"/>
    <property type="evidence" value="ECO:0007669"/>
    <property type="project" value="TreeGrafter"/>
</dbReference>
<evidence type="ECO:0000256" key="1">
    <source>
        <dbReference type="ARBA" id="ARBA00004141"/>
    </source>
</evidence>
<evidence type="ECO:0000256" key="4">
    <source>
        <dbReference type="ARBA" id="ARBA00023136"/>
    </source>
</evidence>
<dbReference type="PANTHER" id="PTHR31465:SF9">
    <property type="entry name" value="SPHINGOID LONG-CHAIN BASE TRANSPORTER RSB1"/>
    <property type="match status" value="1"/>
</dbReference>
<evidence type="ECO:0000256" key="2">
    <source>
        <dbReference type="ARBA" id="ARBA00022692"/>
    </source>
</evidence>
<feature type="transmembrane region" description="Helical" evidence="5">
    <location>
        <begin position="167"/>
        <end position="187"/>
    </location>
</feature>
<comment type="caution">
    <text evidence="6">The sequence shown here is derived from an EMBL/GenBank/DDBJ whole genome shotgun (WGS) entry which is preliminary data.</text>
</comment>
<protein>
    <submittedName>
        <fullName evidence="6">Uncharacterized protein</fullName>
    </submittedName>
</protein>
<dbReference type="PANTHER" id="PTHR31465">
    <property type="entry name" value="PROTEIN RTA1-RELATED"/>
    <property type="match status" value="1"/>
</dbReference>
<dbReference type="GO" id="GO:0005886">
    <property type="term" value="C:plasma membrane"/>
    <property type="evidence" value="ECO:0007669"/>
    <property type="project" value="TreeGrafter"/>
</dbReference>
<dbReference type="AlphaFoldDB" id="A0AAN7UIB3"/>